<protein>
    <recommendedName>
        <fullName evidence="3">SPOR domain-containing protein</fullName>
    </recommendedName>
</protein>
<accession>A0A1P8K5E3</accession>
<feature type="compositionally biased region" description="Low complexity" evidence="1">
    <location>
        <begin position="56"/>
        <end position="86"/>
    </location>
</feature>
<gene>
    <name evidence="4" type="ORF">RS694_00690</name>
</gene>
<dbReference type="GO" id="GO:0032506">
    <property type="term" value="P:cytokinetic process"/>
    <property type="evidence" value="ECO:0007669"/>
    <property type="project" value="TreeGrafter"/>
</dbReference>
<evidence type="ECO:0000313" key="4">
    <source>
        <dbReference type="EMBL" id="APW41206.1"/>
    </source>
</evidence>
<dbReference type="Pfam" id="PF05036">
    <property type="entry name" value="SPOR"/>
    <property type="match status" value="1"/>
</dbReference>
<dbReference type="AlphaFoldDB" id="A0A1P8K5E3"/>
<dbReference type="Proteomes" id="UP000186110">
    <property type="component" value="Chromosome"/>
</dbReference>
<evidence type="ECO:0000256" key="2">
    <source>
        <dbReference type="SAM" id="SignalP"/>
    </source>
</evidence>
<feature type="domain" description="SPOR" evidence="3">
    <location>
        <begin position="116"/>
        <end position="195"/>
    </location>
</feature>
<proteinExistence type="predicted"/>
<name>A0A1P8K5E3_9BURK</name>
<keyword evidence="2" id="KW-0732">Signal</keyword>
<dbReference type="InterPro" id="IPR007730">
    <property type="entry name" value="SPOR-like_dom"/>
</dbReference>
<dbReference type="KEGG" id="rsb:RS694_00690"/>
<evidence type="ECO:0000259" key="3">
    <source>
        <dbReference type="PROSITE" id="PS51724"/>
    </source>
</evidence>
<dbReference type="EMBL" id="CP019239">
    <property type="protein sequence ID" value="APW41206.1"/>
    <property type="molecule type" value="Genomic_DNA"/>
</dbReference>
<dbReference type="GO" id="GO:0032153">
    <property type="term" value="C:cell division site"/>
    <property type="evidence" value="ECO:0007669"/>
    <property type="project" value="TreeGrafter"/>
</dbReference>
<dbReference type="PROSITE" id="PS51724">
    <property type="entry name" value="SPOR"/>
    <property type="match status" value="1"/>
</dbReference>
<evidence type="ECO:0000256" key="1">
    <source>
        <dbReference type="SAM" id="MobiDB-lite"/>
    </source>
</evidence>
<dbReference type="Gene3D" id="3.30.70.1070">
    <property type="entry name" value="Sporulation related repeat"/>
    <property type="match status" value="1"/>
</dbReference>
<keyword evidence="5" id="KW-1185">Reference proteome</keyword>
<dbReference type="RefSeq" id="WP_076069197.1">
    <property type="nucleotide sequence ID" value="NZ_CP019239.1"/>
</dbReference>
<dbReference type="PANTHER" id="PTHR38687">
    <property type="entry name" value="CELL DIVISION PROTEIN DEDD-RELATED"/>
    <property type="match status" value="1"/>
</dbReference>
<feature type="signal peptide" evidence="2">
    <location>
        <begin position="1"/>
        <end position="26"/>
    </location>
</feature>
<feature type="compositionally biased region" description="Pro residues" evidence="1">
    <location>
        <begin position="87"/>
        <end position="99"/>
    </location>
</feature>
<feature type="chain" id="PRO_5012704232" description="SPOR domain-containing protein" evidence="2">
    <location>
        <begin position="27"/>
        <end position="195"/>
    </location>
</feature>
<feature type="region of interest" description="Disordered" evidence="1">
    <location>
        <begin position="56"/>
        <end position="108"/>
    </location>
</feature>
<reference evidence="4 5" key="1">
    <citation type="submission" date="2017-01" db="EMBL/GenBank/DDBJ databases">
        <authorList>
            <person name="Mah S.A."/>
            <person name="Swanson W.J."/>
            <person name="Moy G.W."/>
            <person name="Vacquier V.D."/>
        </authorList>
    </citation>
    <scope>NUCLEOTIDE SEQUENCE [LARGE SCALE GENOMIC DNA]</scope>
    <source>
        <strain evidence="4 5">DSM 22694</strain>
    </source>
</reference>
<sequence>MITPALVVAVAIGMTAASMMNPSAPAEVVQEIDAEGKPVAEAQAVVPAPAASAPVAEAAPAEASTAPTRPAAPMETAPLAPASPAQPALPSPTPMPAPMPAMAKAKPQLSTHASAASMAAGFHINVGLFAVPTNAHNAVRKLTGAGLTAYTQEIKSKTKGKLTAVRVGPFENRLDADTAAERIRALELEAVVFQR</sequence>
<dbReference type="eggNOG" id="COG3147">
    <property type="taxonomic scope" value="Bacteria"/>
</dbReference>
<dbReference type="STRING" id="1484693.RS694_00690"/>
<dbReference type="SUPFAM" id="SSF110997">
    <property type="entry name" value="Sporulation related repeat"/>
    <property type="match status" value="1"/>
</dbReference>
<organism evidence="4 5">
    <name type="scientific">Rhodoferax saidenbachensis</name>
    <dbReference type="NCBI Taxonomy" id="1484693"/>
    <lineage>
        <taxon>Bacteria</taxon>
        <taxon>Pseudomonadati</taxon>
        <taxon>Pseudomonadota</taxon>
        <taxon>Betaproteobacteria</taxon>
        <taxon>Burkholderiales</taxon>
        <taxon>Comamonadaceae</taxon>
        <taxon>Rhodoferax</taxon>
    </lineage>
</organism>
<dbReference type="GO" id="GO:0042834">
    <property type="term" value="F:peptidoglycan binding"/>
    <property type="evidence" value="ECO:0007669"/>
    <property type="project" value="InterPro"/>
</dbReference>
<dbReference type="InterPro" id="IPR052521">
    <property type="entry name" value="Cell_div_SPOR-domain"/>
</dbReference>
<evidence type="ECO:0000313" key="5">
    <source>
        <dbReference type="Proteomes" id="UP000186110"/>
    </source>
</evidence>
<dbReference type="InterPro" id="IPR036680">
    <property type="entry name" value="SPOR-like_sf"/>
</dbReference>
<dbReference type="GO" id="GO:0030428">
    <property type="term" value="C:cell septum"/>
    <property type="evidence" value="ECO:0007669"/>
    <property type="project" value="TreeGrafter"/>
</dbReference>
<dbReference type="PANTHER" id="PTHR38687:SF1">
    <property type="entry name" value="CELL DIVISION PROTEIN DEDD"/>
    <property type="match status" value="1"/>
</dbReference>